<keyword evidence="3" id="KW-1185">Reference proteome</keyword>
<sequence>MKTLANVEKCKQAEKKILEEVEALKQSHPVLQRETTRMLGTSRNATVLPQIGRSCSPSPSRSGAGDFGKEDARCSWEELRQQIASRGRSVSDIKLGLGRQFSPSPLPGTDENGLWRSSSSLS</sequence>
<accession>A0AAV4DM25</accession>
<comment type="caution">
    <text evidence="2">The sequence shown here is derived from an EMBL/GenBank/DDBJ whole genome shotgun (WGS) entry which is preliminary data.</text>
</comment>
<feature type="non-terminal residue" evidence="2">
    <location>
        <position position="122"/>
    </location>
</feature>
<name>A0AAV4DM25_9GAST</name>
<organism evidence="2 3">
    <name type="scientific">Plakobranchus ocellatus</name>
    <dbReference type="NCBI Taxonomy" id="259542"/>
    <lineage>
        <taxon>Eukaryota</taxon>
        <taxon>Metazoa</taxon>
        <taxon>Spiralia</taxon>
        <taxon>Lophotrochozoa</taxon>
        <taxon>Mollusca</taxon>
        <taxon>Gastropoda</taxon>
        <taxon>Heterobranchia</taxon>
        <taxon>Euthyneura</taxon>
        <taxon>Panpulmonata</taxon>
        <taxon>Sacoglossa</taxon>
        <taxon>Placobranchoidea</taxon>
        <taxon>Plakobranchidae</taxon>
        <taxon>Plakobranchus</taxon>
    </lineage>
</organism>
<evidence type="ECO:0000313" key="2">
    <source>
        <dbReference type="EMBL" id="GFO45297.1"/>
    </source>
</evidence>
<reference evidence="2 3" key="1">
    <citation type="journal article" date="2021" name="Elife">
        <title>Chloroplast acquisition without the gene transfer in kleptoplastic sea slugs, Plakobranchus ocellatus.</title>
        <authorList>
            <person name="Maeda T."/>
            <person name="Takahashi S."/>
            <person name="Yoshida T."/>
            <person name="Shimamura S."/>
            <person name="Takaki Y."/>
            <person name="Nagai Y."/>
            <person name="Toyoda A."/>
            <person name="Suzuki Y."/>
            <person name="Arimoto A."/>
            <person name="Ishii H."/>
            <person name="Satoh N."/>
            <person name="Nishiyama T."/>
            <person name="Hasebe M."/>
            <person name="Maruyama T."/>
            <person name="Minagawa J."/>
            <person name="Obokata J."/>
            <person name="Shigenobu S."/>
        </authorList>
    </citation>
    <scope>NUCLEOTIDE SEQUENCE [LARGE SCALE GENOMIC DNA]</scope>
</reference>
<evidence type="ECO:0000313" key="3">
    <source>
        <dbReference type="Proteomes" id="UP000735302"/>
    </source>
</evidence>
<feature type="compositionally biased region" description="Low complexity" evidence="1">
    <location>
        <begin position="52"/>
        <end position="63"/>
    </location>
</feature>
<protein>
    <submittedName>
        <fullName evidence="2">Uncharacterized protein</fullName>
    </submittedName>
</protein>
<feature type="region of interest" description="Disordered" evidence="1">
    <location>
        <begin position="94"/>
        <end position="122"/>
    </location>
</feature>
<dbReference type="Proteomes" id="UP000735302">
    <property type="component" value="Unassembled WGS sequence"/>
</dbReference>
<proteinExistence type="predicted"/>
<dbReference type="EMBL" id="BLXT01008037">
    <property type="protein sequence ID" value="GFO45297.1"/>
    <property type="molecule type" value="Genomic_DNA"/>
</dbReference>
<gene>
    <name evidence="2" type="ORF">PoB_007180200</name>
</gene>
<evidence type="ECO:0000256" key="1">
    <source>
        <dbReference type="SAM" id="MobiDB-lite"/>
    </source>
</evidence>
<feature type="region of interest" description="Disordered" evidence="1">
    <location>
        <begin position="41"/>
        <end position="69"/>
    </location>
</feature>
<dbReference type="AlphaFoldDB" id="A0AAV4DM25"/>